<dbReference type="EMBL" id="CAMXCT010000001">
    <property type="protein sequence ID" value="CAI3971439.1"/>
    <property type="molecule type" value="Genomic_DNA"/>
</dbReference>
<feature type="transmembrane region" description="Helical" evidence="3">
    <location>
        <begin position="112"/>
        <end position="133"/>
    </location>
</feature>
<feature type="transmembrane region" description="Helical" evidence="3">
    <location>
        <begin position="73"/>
        <end position="100"/>
    </location>
</feature>
<dbReference type="OrthoDB" id="43744at2759"/>
<name>A0A9P1BDK0_9DINO</name>
<dbReference type="AlphaFoldDB" id="A0A9P1BDK0"/>
<keyword evidence="3" id="KW-0812">Transmembrane</keyword>
<keyword evidence="8" id="KW-1185">Reference proteome</keyword>
<dbReference type="PANTHER" id="PTHR36842">
    <property type="entry name" value="PROTEIN TOLB HOMOLOG"/>
    <property type="match status" value="1"/>
</dbReference>
<dbReference type="EMBL" id="CAMXCT020000001">
    <property type="protein sequence ID" value="CAL1124814.1"/>
    <property type="molecule type" value="Genomic_DNA"/>
</dbReference>
<feature type="transmembrane region" description="Helical" evidence="3">
    <location>
        <begin position="162"/>
        <end position="184"/>
    </location>
</feature>
<feature type="transmembrane region" description="Helical" evidence="3">
    <location>
        <begin position="48"/>
        <end position="66"/>
    </location>
</feature>
<feature type="compositionally biased region" description="Basic and acidic residues" evidence="2">
    <location>
        <begin position="809"/>
        <end position="820"/>
    </location>
</feature>
<feature type="transmembrane region" description="Helical" evidence="3">
    <location>
        <begin position="196"/>
        <end position="215"/>
    </location>
</feature>
<feature type="transmembrane region" description="Helical" evidence="3">
    <location>
        <begin position="12"/>
        <end position="33"/>
    </location>
</feature>
<dbReference type="SUPFAM" id="SSF82171">
    <property type="entry name" value="DPP6 N-terminal domain-like"/>
    <property type="match status" value="1"/>
</dbReference>
<keyword evidence="3" id="KW-0472">Membrane</keyword>
<evidence type="ECO:0000313" key="5">
    <source>
        <dbReference type="EMBL" id="CAI3971439.1"/>
    </source>
</evidence>
<dbReference type="Gene3D" id="2.120.10.30">
    <property type="entry name" value="TolB, C-terminal domain"/>
    <property type="match status" value="2"/>
</dbReference>
<comment type="caution">
    <text evidence="5">The sequence shown here is derived from an EMBL/GenBank/DDBJ whole genome shotgun (WGS) entry which is preliminary data.</text>
</comment>
<dbReference type="EMBL" id="CAMXCT030000001">
    <property type="protein sequence ID" value="CAL4758751.1"/>
    <property type="molecule type" value="Genomic_DNA"/>
</dbReference>
<evidence type="ECO:0000313" key="6">
    <source>
        <dbReference type="EMBL" id="CAL1124814.1"/>
    </source>
</evidence>
<dbReference type="InterPro" id="IPR011659">
    <property type="entry name" value="WD40"/>
</dbReference>
<proteinExistence type="inferred from homology"/>
<reference evidence="6" key="2">
    <citation type="submission" date="2024-04" db="EMBL/GenBank/DDBJ databases">
        <authorList>
            <person name="Chen Y."/>
            <person name="Shah S."/>
            <person name="Dougan E. K."/>
            <person name="Thang M."/>
            <person name="Chan C."/>
        </authorList>
    </citation>
    <scope>NUCLEOTIDE SEQUENCE [LARGE SCALE GENOMIC DNA]</scope>
</reference>
<feature type="transmembrane region" description="Helical" evidence="3">
    <location>
        <begin position="413"/>
        <end position="435"/>
    </location>
</feature>
<evidence type="ECO:0000256" key="1">
    <source>
        <dbReference type="ARBA" id="ARBA00009820"/>
    </source>
</evidence>
<comment type="similarity">
    <text evidence="1">Belongs to the TolB family.</text>
</comment>
<accession>A0A9P1BDK0</accession>
<dbReference type="Pfam" id="PF07676">
    <property type="entry name" value="PD40"/>
    <property type="match status" value="2"/>
</dbReference>
<feature type="transmembrane region" description="Helical" evidence="3">
    <location>
        <begin position="236"/>
        <end position="256"/>
    </location>
</feature>
<gene>
    <name evidence="5" type="ORF">C1SCF055_LOCUS29</name>
</gene>
<evidence type="ECO:0000256" key="3">
    <source>
        <dbReference type="SAM" id="Phobius"/>
    </source>
</evidence>
<dbReference type="Proteomes" id="UP001152797">
    <property type="component" value="Unassembled WGS sequence"/>
</dbReference>
<sequence>MWICLAWSWHRLSSCLVPGRGMAVLTAALYVALNERFQLAGEWVVEGVEAKGFAYAGLFLAVAALVERRWNHALIWIGLATAVHPLVGLWGGVCLAASWVLAGRDRPGIQELLPGLLLGGAIGAIGVVPALMMDMQADAYSRRLAHAVYVFHRLRHHLLPEAFETLFVLRHFLLFTVWCAVAWGTPRTDDWRRFRGFVWGAIIIALCGFAIDLVTRYDNQLRASLLRLYWFRMTDAILPLGVALGMVPAVRCITGARPRLGQTIIAGLCIAASVHLLEYAGTWRQQPRPPRGERAENLSDWRDVCAWVAENSPPDAVFITPRYNQTFKWHTGRAEVATWKDLPQDAESMVQWYRRLKALRLTPEERMNRLGPQTLDWLGTERLQQAADEYGAGYLLTVNSVHDVMIAPCRVSLASFLLCVASFILADAIAISVAVESTTSGRLLFTSAGRTGIVASDGGGLRWLKFDVPNQSTWQVSQYFSDGELLLLSMEPRRDGPGRPFAEYYTKTPTHLWRFSLDTESLEELATKERMAPFYTPALLINDSSMLVQVVKDGVGQIYRMDLNGSNAREFTRAGEGLPYGLSLIPDGERVAFHLASPMGYQIWTSDLEGGDRRLIAGDPEHLYFGPVWSPDGEWIAYHDCHFQSDPGHDWSDLRISKRDGSEHRELTDDQALWFAATYGPPEAKGGGSNLPVWAPDGKLLYSRRTPGAKVPWEYQPNRPDTDHFNRDFKPEVAHGGAYIEEFDPQTGNFTALTSPTEGRWDFRVVVSPDGKQIAFCRTSTGKVPTLWMMSRDGSNAREVASAGQAAIDHPRWVPDAEQP</sequence>
<dbReference type="PANTHER" id="PTHR36842:SF1">
    <property type="entry name" value="PROTEIN TOLB"/>
    <property type="match status" value="1"/>
</dbReference>
<feature type="transmembrane region" description="Helical" evidence="3">
    <location>
        <begin position="262"/>
        <end position="281"/>
    </location>
</feature>
<dbReference type="InterPro" id="IPR046477">
    <property type="entry name" value="DUF6798"/>
</dbReference>
<keyword evidence="3" id="KW-1133">Transmembrane helix</keyword>
<evidence type="ECO:0000259" key="4">
    <source>
        <dbReference type="Pfam" id="PF20604"/>
    </source>
</evidence>
<evidence type="ECO:0000313" key="8">
    <source>
        <dbReference type="Proteomes" id="UP001152797"/>
    </source>
</evidence>
<dbReference type="InterPro" id="IPR011042">
    <property type="entry name" value="6-blade_b-propeller_TolB-like"/>
</dbReference>
<feature type="region of interest" description="Disordered" evidence="2">
    <location>
        <begin position="798"/>
        <end position="820"/>
    </location>
</feature>
<dbReference type="Pfam" id="PF20604">
    <property type="entry name" value="DUF6798"/>
    <property type="match status" value="1"/>
</dbReference>
<evidence type="ECO:0000313" key="7">
    <source>
        <dbReference type="EMBL" id="CAL4758751.1"/>
    </source>
</evidence>
<evidence type="ECO:0000256" key="2">
    <source>
        <dbReference type="SAM" id="MobiDB-lite"/>
    </source>
</evidence>
<organism evidence="5">
    <name type="scientific">Cladocopium goreaui</name>
    <dbReference type="NCBI Taxonomy" id="2562237"/>
    <lineage>
        <taxon>Eukaryota</taxon>
        <taxon>Sar</taxon>
        <taxon>Alveolata</taxon>
        <taxon>Dinophyceae</taxon>
        <taxon>Suessiales</taxon>
        <taxon>Symbiodiniaceae</taxon>
        <taxon>Cladocopium</taxon>
    </lineage>
</organism>
<feature type="domain" description="DUF6798" evidence="4">
    <location>
        <begin position="300"/>
        <end position="358"/>
    </location>
</feature>
<reference evidence="5" key="1">
    <citation type="submission" date="2022-10" db="EMBL/GenBank/DDBJ databases">
        <authorList>
            <person name="Chen Y."/>
            <person name="Dougan E. K."/>
            <person name="Chan C."/>
            <person name="Rhodes N."/>
            <person name="Thang M."/>
        </authorList>
    </citation>
    <scope>NUCLEOTIDE SEQUENCE</scope>
</reference>
<protein>
    <submittedName>
        <fullName evidence="7">Tol-Pal system protein TolB</fullName>
    </submittedName>
</protein>